<dbReference type="EMBL" id="JBHSXM010000001">
    <property type="protein sequence ID" value="MFC6836655.1"/>
    <property type="molecule type" value="Genomic_DNA"/>
</dbReference>
<dbReference type="RefSeq" id="WP_304448336.1">
    <property type="nucleotide sequence ID" value="NZ_JARRAH010000001.1"/>
</dbReference>
<evidence type="ECO:0000256" key="1">
    <source>
        <dbReference type="SAM" id="Phobius"/>
    </source>
</evidence>
<organism evidence="2 3">
    <name type="scientific">Halomarina ordinaria</name>
    <dbReference type="NCBI Taxonomy" id="3033939"/>
    <lineage>
        <taxon>Archaea</taxon>
        <taxon>Methanobacteriati</taxon>
        <taxon>Methanobacteriota</taxon>
        <taxon>Stenosarchaea group</taxon>
        <taxon>Halobacteria</taxon>
        <taxon>Halobacteriales</taxon>
        <taxon>Natronomonadaceae</taxon>
        <taxon>Halomarina</taxon>
    </lineage>
</organism>
<keyword evidence="1" id="KW-0812">Transmembrane</keyword>
<comment type="caution">
    <text evidence="2">The sequence shown here is derived from an EMBL/GenBank/DDBJ whole genome shotgun (WGS) entry which is preliminary data.</text>
</comment>
<name>A0ABD5U7U7_9EURY</name>
<evidence type="ECO:0000313" key="2">
    <source>
        <dbReference type="EMBL" id="MFC6836655.1"/>
    </source>
</evidence>
<keyword evidence="1" id="KW-1133">Transmembrane helix</keyword>
<proteinExistence type="predicted"/>
<keyword evidence="1" id="KW-0472">Membrane</keyword>
<gene>
    <name evidence="2" type="ORF">ACFQHK_09025</name>
</gene>
<dbReference type="AlphaFoldDB" id="A0ABD5U7U7"/>
<reference evidence="2 3" key="1">
    <citation type="journal article" date="2019" name="Int. J. Syst. Evol. Microbiol.">
        <title>The Global Catalogue of Microorganisms (GCM) 10K type strain sequencing project: providing services to taxonomists for standard genome sequencing and annotation.</title>
        <authorList>
            <consortium name="The Broad Institute Genomics Platform"/>
            <consortium name="The Broad Institute Genome Sequencing Center for Infectious Disease"/>
            <person name="Wu L."/>
            <person name="Ma J."/>
        </authorList>
    </citation>
    <scope>NUCLEOTIDE SEQUENCE [LARGE SCALE GENOMIC DNA]</scope>
    <source>
        <strain evidence="2 3">PSRA2</strain>
    </source>
</reference>
<sequence>MSIEASVFGALTGAVAGGLISYFVSSKVAKKQAKTQYNYQIQRTRHDWYTQANTLAELTEHDWYDVMNQSEVDQETQPADRFIPRIEELRNHAARGKSLDVNGDVVDGLEQLAADLSAALTVMGSGDDLWMIEHEMHPVIDQVREKATQRATELE</sequence>
<keyword evidence="3" id="KW-1185">Reference proteome</keyword>
<evidence type="ECO:0000313" key="3">
    <source>
        <dbReference type="Proteomes" id="UP001596406"/>
    </source>
</evidence>
<dbReference type="Proteomes" id="UP001596406">
    <property type="component" value="Unassembled WGS sequence"/>
</dbReference>
<accession>A0ABD5U7U7</accession>
<feature type="transmembrane region" description="Helical" evidence="1">
    <location>
        <begin position="6"/>
        <end position="24"/>
    </location>
</feature>
<protein>
    <submittedName>
        <fullName evidence="2">Uncharacterized protein</fullName>
    </submittedName>
</protein>